<feature type="binding site" evidence="2">
    <location>
        <position position="72"/>
    </location>
    <ligand>
        <name>substrate</name>
    </ligand>
</feature>
<feature type="binding site" evidence="2">
    <location>
        <begin position="28"/>
        <end position="29"/>
    </location>
    <ligand>
        <name>substrate</name>
    </ligand>
</feature>
<protein>
    <recommendedName>
        <fullName evidence="5">Phosphoglycerate mutase-like protein</fullName>
    </recommendedName>
</protein>
<dbReference type="GeneID" id="19111683"/>
<dbReference type="eggNOG" id="KOG0235">
    <property type="taxonomic scope" value="Eukaryota"/>
</dbReference>
<dbReference type="InterPro" id="IPR050275">
    <property type="entry name" value="PGM_Phosphatase"/>
</dbReference>
<proteinExistence type="predicted"/>
<dbReference type="GO" id="GO:0050278">
    <property type="term" value="F:sedoheptulose-bisphosphatase activity"/>
    <property type="evidence" value="ECO:0007669"/>
    <property type="project" value="TreeGrafter"/>
</dbReference>
<dbReference type="AlphaFoldDB" id="M2LU70"/>
<organism evidence="3 4">
    <name type="scientific">Baudoinia panamericana (strain UAMH 10762)</name>
    <name type="common">Angels' share fungus</name>
    <name type="synonym">Baudoinia compniacensis (strain UAMH 10762)</name>
    <dbReference type="NCBI Taxonomy" id="717646"/>
    <lineage>
        <taxon>Eukaryota</taxon>
        <taxon>Fungi</taxon>
        <taxon>Dikarya</taxon>
        <taxon>Ascomycota</taxon>
        <taxon>Pezizomycotina</taxon>
        <taxon>Dothideomycetes</taxon>
        <taxon>Dothideomycetidae</taxon>
        <taxon>Mycosphaerellales</taxon>
        <taxon>Teratosphaeriaceae</taxon>
        <taxon>Baudoinia</taxon>
    </lineage>
</organism>
<sequence length="227" mass="25384">MPDKDAQTPRVFLIRHGETEWSKSGQYTGKADIPLTPHGEDQIKASGRIVYGNGKLIDPAKVAKVWVSPRKRAITTYQLLAGTREGYEVTECLAEWDYGDYEGIKTHEIQAKRHDRGLDKDRKWDIWRDGCEGGESPTQVAARIDELISQIRDLQGPLMKTSGQPKDVVLVAHGHLTRAFAKRWLGYDLSFPLSLMMEPGGVGILSYQHSSIDEPALLLGIGFPMQQ</sequence>
<dbReference type="PANTHER" id="PTHR48100">
    <property type="entry name" value="BROAD-SPECIFICITY PHOSPHATASE YOR283W-RELATED"/>
    <property type="match status" value="1"/>
</dbReference>
<gene>
    <name evidence="3" type="ORF">BAUCODRAFT_32088</name>
</gene>
<dbReference type="STRING" id="717646.M2LU70"/>
<dbReference type="SUPFAM" id="SSF53254">
    <property type="entry name" value="Phosphoglycerate mutase-like"/>
    <property type="match status" value="1"/>
</dbReference>
<dbReference type="OMA" id="GWLIWRD"/>
<dbReference type="SMART" id="SM00855">
    <property type="entry name" value="PGAM"/>
    <property type="match status" value="1"/>
</dbReference>
<keyword evidence="4" id="KW-1185">Reference proteome</keyword>
<dbReference type="InterPro" id="IPR013078">
    <property type="entry name" value="His_Pase_superF_clade-1"/>
</dbReference>
<dbReference type="CDD" id="cd07067">
    <property type="entry name" value="HP_PGM_like"/>
    <property type="match status" value="1"/>
</dbReference>
<evidence type="ECO:0000256" key="2">
    <source>
        <dbReference type="PIRSR" id="PIRSR613078-2"/>
    </source>
</evidence>
<dbReference type="RefSeq" id="XP_007674400.1">
    <property type="nucleotide sequence ID" value="XM_007676210.1"/>
</dbReference>
<dbReference type="Gene3D" id="3.40.50.1240">
    <property type="entry name" value="Phosphoglycerate mutase-like"/>
    <property type="match status" value="1"/>
</dbReference>
<evidence type="ECO:0000313" key="3">
    <source>
        <dbReference type="EMBL" id="EMC98092.1"/>
    </source>
</evidence>
<feature type="binding site" evidence="2">
    <location>
        <begin position="95"/>
        <end position="98"/>
    </location>
    <ligand>
        <name>substrate</name>
    </ligand>
</feature>
<dbReference type="GO" id="GO:0046390">
    <property type="term" value="P:ribose phosphate biosynthetic process"/>
    <property type="evidence" value="ECO:0007669"/>
    <property type="project" value="TreeGrafter"/>
</dbReference>
<evidence type="ECO:0000256" key="1">
    <source>
        <dbReference type="PIRSR" id="PIRSR613078-1"/>
    </source>
</evidence>
<feature type="active site" description="Proton donor/acceptor" evidence="1">
    <location>
        <position position="95"/>
    </location>
</feature>
<dbReference type="InterPro" id="IPR029033">
    <property type="entry name" value="His_PPase_superfam"/>
</dbReference>
<dbReference type="HOGENOM" id="CLU_033323_13_0_1"/>
<evidence type="ECO:0008006" key="5">
    <source>
        <dbReference type="Google" id="ProtNLM"/>
    </source>
</evidence>
<dbReference type="KEGG" id="bcom:BAUCODRAFT_32088"/>
<dbReference type="PANTHER" id="PTHR48100:SF15">
    <property type="entry name" value="SEDOHEPTULOSE 1,7-BISPHOSPHATASE"/>
    <property type="match status" value="1"/>
</dbReference>
<dbReference type="Pfam" id="PF00300">
    <property type="entry name" value="His_Phos_1"/>
    <property type="match status" value="1"/>
</dbReference>
<reference evidence="3 4" key="1">
    <citation type="journal article" date="2012" name="PLoS Pathog.">
        <title>Diverse lifestyles and strategies of plant pathogenesis encoded in the genomes of eighteen Dothideomycetes fungi.</title>
        <authorList>
            <person name="Ohm R.A."/>
            <person name="Feau N."/>
            <person name="Henrissat B."/>
            <person name="Schoch C.L."/>
            <person name="Horwitz B.A."/>
            <person name="Barry K.W."/>
            <person name="Condon B.J."/>
            <person name="Copeland A.C."/>
            <person name="Dhillon B."/>
            <person name="Glaser F."/>
            <person name="Hesse C.N."/>
            <person name="Kosti I."/>
            <person name="LaButti K."/>
            <person name="Lindquist E.A."/>
            <person name="Lucas S."/>
            <person name="Salamov A.A."/>
            <person name="Bradshaw R.E."/>
            <person name="Ciuffetti L."/>
            <person name="Hamelin R.C."/>
            <person name="Kema G.H.J."/>
            <person name="Lawrence C."/>
            <person name="Scott J.A."/>
            <person name="Spatafora J.W."/>
            <person name="Turgeon B.G."/>
            <person name="de Wit P.J.G.M."/>
            <person name="Zhong S."/>
            <person name="Goodwin S.B."/>
            <person name="Grigoriev I.V."/>
        </authorList>
    </citation>
    <scope>NUCLEOTIDE SEQUENCE [LARGE SCALE GENOMIC DNA]</scope>
    <source>
        <strain evidence="3 4">UAMH 10762</strain>
    </source>
</reference>
<accession>M2LU70</accession>
<feature type="active site" description="Tele-phosphohistidine intermediate" evidence="1">
    <location>
        <position position="16"/>
    </location>
</feature>
<evidence type="ECO:0000313" key="4">
    <source>
        <dbReference type="Proteomes" id="UP000011761"/>
    </source>
</evidence>
<name>M2LU70_BAUPA</name>
<dbReference type="EMBL" id="KB445553">
    <property type="protein sequence ID" value="EMC98092.1"/>
    <property type="molecule type" value="Genomic_DNA"/>
</dbReference>
<dbReference type="Proteomes" id="UP000011761">
    <property type="component" value="Unassembled WGS sequence"/>
</dbReference>
<dbReference type="OrthoDB" id="4818801at2759"/>